<feature type="compositionally biased region" description="Basic and acidic residues" evidence="1">
    <location>
        <begin position="1"/>
        <end position="10"/>
    </location>
</feature>
<keyword evidence="3" id="KW-0808">Transferase</keyword>
<sequence>MIKAKLDKGRPPTAAGSVTQEQVAKDFDRLTEIYERDINQAIAFAGMEHMFFIDKKRESIVRLAQERFGEIDKLDVLDLGCGLGAYHPGLEGAFRSLHGADVSARSVELAAERHPFVHYVNFDGVTLPYPDDSFDLAFTICVMHHVPPAQWDGFVAEMKRVLKPGGLALVYEHNPYNPATQYIVRSCDIDKDAVLLTPRKLRGLFGAAGFDEVQTRTIFSVPPKGALLTQIDSLFGHLPFGAQYYLSAIKAGPAGHAASV</sequence>
<dbReference type="Gene3D" id="3.40.50.150">
    <property type="entry name" value="Vaccinia Virus protein VP39"/>
    <property type="match status" value="1"/>
</dbReference>
<reference evidence="3 4" key="1">
    <citation type="submission" date="2024-05" db="EMBL/GenBank/DDBJ databases">
        <authorList>
            <person name="Jiang F."/>
        </authorList>
    </citation>
    <scope>NUCLEOTIDE SEQUENCE [LARGE SCALE GENOMIC DNA]</scope>
    <source>
        <strain evidence="3 4">LZ166</strain>
    </source>
</reference>
<evidence type="ECO:0000256" key="1">
    <source>
        <dbReference type="SAM" id="MobiDB-lite"/>
    </source>
</evidence>
<evidence type="ECO:0000259" key="2">
    <source>
        <dbReference type="Pfam" id="PF08241"/>
    </source>
</evidence>
<dbReference type="InterPro" id="IPR013216">
    <property type="entry name" value="Methyltransf_11"/>
</dbReference>
<keyword evidence="3" id="KW-0489">Methyltransferase</keyword>
<dbReference type="RefSeq" id="WP_367957188.1">
    <property type="nucleotide sequence ID" value="NZ_JBDPGJ010000008.1"/>
</dbReference>
<dbReference type="CDD" id="cd02440">
    <property type="entry name" value="AdoMet_MTases"/>
    <property type="match status" value="1"/>
</dbReference>
<dbReference type="SUPFAM" id="SSF53335">
    <property type="entry name" value="S-adenosyl-L-methionine-dependent methyltransferases"/>
    <property type="match status" value="1"/>
</dbReference>
<proteinExistence type="predicted"/>
<name>A0ABV3SRB7_9HYPH</name>
<dbReference type="GO" id="GO:0008168">
    <property type="term" value="F:methyltransferase activity"/>
    <property type="evidence" value="ECO:0007669"/>
    <property type="project" value="UniProtKB-KW"/>
</dbReference>
<dbReference type="PANTHER" id="PTHR42912">
    <property type="entry name" value="METHYLTRANSFERASE"/>
    <property type="match status" value="1"/>
</dbReference>
<dbReference type="InterPro" id="IPR050508">
    <property type="entry name" value="Methyltransf_Superfamily"/>
</dbReference>
<dbReference type="Pfam" id="PF08241">
    <property type="entry name" value="Methyltransf_11"/>
    <property type="match status" value="1"/>
</dbReference>
<dbReference type="InterPro" id="IPR029063">
    <property type="entry name" value="SAM-dependent_MTases_sf"/>
</dbReference>
<comment type="caution">
    <text evidence="3">The sequence shown here is derived from an EMBL/GenBank/DDBJ whole genome shotgun (WGS) entry which is preliminary data.</text>
</comment>
<dbReference type="Proteomes" id="UP001556692">
    <property type="component" value="Unassembled WGS sequence"/>
</dbReference>
<dbReference type="GO" id="GO:0032259">
    <property type="term" value="P:methylation"/>
    <property type="evidence" value="ECO:0007669"/>
    <property type="project" value="UniProtKB-KW"/>
</dbReference>
<feature type="region of interest" description="Disordered" evidence="1">
    <location>
        <begin position="1"/>
        <end position="20"/>
    </location>
</feature>
<protein>
    <submittedName>
        <fullName evidence="3">Methyltransferase domain-containing protein</fullName>
    </submittedName>
</protein>
<dbReference type="EMBL" id="JBDPGJ010000008">
    <property type="protein sequence ID" value="MEX0409337.1"/>
    <property type="molecule type" value="Genomic_DNA"/>
</dbReference>
<gene>
    <name evidence="3" type="ORF">ABGN05_27230</name>
</gene>
<dbReference type="PANTHER" id="PTHR42912:SF80">
    <property type="entry name" value="METHYLTRANSFERASE DOMAIN-CONTAINING PROTEIN"/>
    <property type="match status" value="1"/>
</dbReference>
<feature type="domain" description="Methyltransferase type 11" evidence="2">
    <location>
        <begin position="77"/>
        <end position="169"/>
    </location>
</feature>
<keyword evidence="4" id="KW-1185">Reference proteome</keyword>
<organism evidence="3 4">
    <name type="scientific">Aquibium pacificus</name>
    <dbReference type="NCBI Taxonomy" id="3153579"/>
    <lineage>
        <taxon>Bacteria</taxon>
        <taxon>Pseudomonadati</taxon>
        <taxon>Pseudomonadota</taxon>
        <taxon>Alphaproteobacteria</taxon>
        <taxon>Hyphomicrobiales</taxon>
        <taxon>Phyllobacteriaceae</taxon>
        <taxon>Aquibium</taxon>
    </lineage>
</organism>
<accession>A0ABV3SRB7</accession>
<evidence type="ECO:0000313" key="3">
    <source>
        <dbReference type="EMBL" id="MEX0409337.1"/>
    </source>
</evidence>
<evidence type="ECO:0000313" key="4">
    <source>
        <dbReference type="Proteomes" id="UP001556692"/>
    </source>
</evidence>